<dbReference type="InterPro" id="IPR013655">
    <property type="entry name" value="PAS_fold_3"/>
</dbReference>
<protein>
    <recommendedName>
        <fullName evidence="2">histidine kinase</fullName>
        <ecNumber evidence="2">2.7.13.3</ecNumber>
    </recommendedName>
</protein>
<evidence type="ECO:0000313" key="10">
    <source>
        <dbReference type="EMBL" id="QGM45776.1"/>
    </source>
</evidence>
<dbReference type="PANTHER" id="PTHR43047:SF72">
    <property type="entry name" value="OSMOSENSING HISTIDINE PROTEIN KINASE SLN1"/>
    <property type="match status" value="1"/>
</dbReference>
<dbReference type="PROSITE" id="PS50110">
    <property type="entry name" value="RESPONSE_REGULATORY"/>
    <property type="match status" value="1"/>
</dbReference>
<dbReference type="InterPro" id="IPR000014">
    <property type="entry name" value="PAS"/>
</dbReference>
<dbReference type="SUPFAM" id="SSF55874">
    <property type="entry name" value="ATPase domain of HSP90 chaperone/DNA topoisomerase II/histidine kinase"/>
    <property type="match status" value="1"/>
</dbReference>
<reference evidence="10 11" key="1">
    <citation type="submission" date="2019-11" db="EMBL/GenBank/DDBJ databases">
        <title>The genome sequence of Methylocystis heyeri.</title>
        <authorList>
            <person name="Oshkin I.Y."/>
            <person name="Miroshnikov K."/>
            <person name="Dedysh S.N."/>
        </authorList>
    </citation>
    <scope>NUCLEOTIDE SEQUENCE [LARGE SCALE GENOMIC DNA]</scope>
    <source>
        <strain evidence="10 11">H2</strain>
    </source>
</reference>
<feature type="domain" description="Response regulatory" evidence="8">
    <location>
        <begin position="509"/>
        <end position="625"/>
    </location>
</feature>
<dbReference type="CDD" id="cd00130">
    <property type="entry name" value="PAS"/>
    <property type="match status" value="2"/>
</dbReference>
<dbReference type="InterPro" id="IPR013656">
    <property type="entry name" value="PAS_4"/>
</dbReference>
<dbReference type="InterPro" id="IPR011006">
    <property type="entry name" value="CheY-like_superfamily"/>
</dbReference>
<dbReference type="InterPro" id="IPR001610">
    <property type="entry name" value="PAC"/>
</dbReference>
<feature type="domain" description="PAC" evidence="9">
    <location>
        <begin position="202"/>
        <end position="254"/>
    </location>
</feature>
<dbReference type="NCBIfam" id="TIGR00229">
    <property type="entry name" value="sensory_box"/>
    <property type="match status" value="2"/>
</dbReference>
<dbReference type="FunFam" id="3.30.565.10:FF:000006">
    <property type="entry name" value="Sensor histidine kinase WalK"/>
    <property type="match status" value="1"/>
</dbReference>
<dbReference type="InterPro" id="IPR036097">
    <property type="entry name" value="HisK_dim/P_sf"/>
</dbReference>
<dbReference type="InterPro" id="IPR004358">
    <property type="entry name" value="Sig_transdc_His_kin-like_C"/>
</dbReference>
<dbReference type="PRINTS" id="PR00344">
    <property type="entry name" value="BCTRLSENSOR"/>
</dbReference>
<evidence type="ECO:0000256" key="3">
    <source>
        <dbReference type="ARBA" id="ARBA00022553"/>
    </source>
</evidence>
<dbReference type="RefSeq" id="WP_136496047.1">
    <property type="nucleotide sequence ID" value="NZ_CP046052.1"/>
</dbReference>
<feature type="modified residue" description="4-aspartylphosphate" evidence="6">
    <location>
        <position position="558"/>
    </location>
</feature>
<dbReference type="Pfam" id="PF08448">
    <property type="entry name" value="PAS_4"/>
    <property type="match status" value="1"/>
</dbReference>
<sequence length="640" mass="70887">MDKSQIRAFLEHAPFAVAMFDRDMRYISASRRWLVDYGLVGPLEGRSHYEIYPDAPEHFRAIHRRALAGETLEAEADRILHADGSVQWLRWRICPWRGPAGEVAGVIVFSQDISELKDADEAARRNRLRLQLALDAASMISFDWDIQRDEIQRFQCADLGGRPQRDGPARTIETVLAGVHDDDKERFIANLHAALTSETGRYESEVRVKRPCGGMSWSLERGRVERDESGEPVRLIGVAQDITERKAAEQALSDASRRRDEFLAILSHELRNPLAPIRNAVHVLKRRESALSMPDSDTRRLIDILERQTDHLIRLVDDLLEVSRITAGKIELRKTLVDLGEVVRQALQTSAPVIDQAGHRLTVSVDERPMIVEGDSVRLVQALANLLINAAKYTPPGGRIDLAARRNADVCEISVRDNGIGITAEMLPRVFDLFTQSPSAELHTQGGVGVGLALVRNLVEMHGGTIEGSSEGQGCGAEFIMRLPLLAVSPRISERIVESAVSRPREVQRVLVVDDAPEVADILVMLLESLGAEARAVYSGAAALEVFSAFRPDVAFIDIGMPEMDGCETARKIRQTPGGDKVALAALTGWGREEDRKSAAQAGFDRHFVKPIRVEQIEAMLAAKRAVRPESRSREELGAV</sequence>
<dbReference type="SUPFAM" id="SSF47384">
    <property type="entry name" value="Homodimeric domain of signal transducing histidine kinase"/>
    <property type="match status" value="1"/>
</dbReference>
<evidence type="ECO:0000259" key="8">
    <source>
        <dbReference type="PROSITE" id="PS50110"/>
    </source>
</evidence>
<name>A0A6B8KC41_9HYPH</name>
<dbReference type="Pfam" id="PF00512">
    <property type="entry name" value="HisKA"/>
    <property type="match status" value="1"/>
</dbReference>
<dbReference type="Proteomes" id="UP000309061">
    <property type="component" value="Chromosome"/>
</dbReference>
<evidence type="ECO:0000259" key="9">
    <source>
        <dbReference type="PROSITE" id="PS50113"/>
    </source>
</evidence>
<accession>A0A6B8KC41</accession>
<dbReference type="Pfam" id="PF00072">
    <property type="entry name" value="Response_reg"/>
    <property type="match status" value="1"/>
</dbReference>
<feature type="domain" description="Histidine kinase" evidence="7">
    <location>
        <begin position="265"/>
        <end position="487"/>
    </location>
</feature>
<dbReference type="Gene3D" id="3.30.565.10">
    <property type="entry name" value="Histidine kinase-like ATPase, C-terminal domain"/>
    <property type="match status" value="1"/>
</dbReference>
<dbReference type="CDD" id="cd17580">
    <property type="entry name" value="REC_2_DhkD-like"/>
    <property type="match status" value="1"/>
</dbReference>
<comment type="catalytic activity">
    <reaction evidence="1">
        <text>ATP + protein L-histidine = ADP + protein N-phospho-L-histidine.</text>
        <dbReference type="EC" id="2.7.13.3"/>
    </reaction>
</comment>
<dbReference type="Pfam" id="PF08447">
    <property type="entry name" value="PAS_3"/>
    <property type="match status" value="1"/>
</dbReference>
<keyword evidence="3 6" id="KW-0597">Phosphoprotein</keyword>
<dbReference type="InterPro" id="IPR003661">
    <property type="entry name" value="HisK_dim/P_dom"/>
</dbReference>
<evidence type="ECO:0000256" key="4">
    <source>
        <dbReference type="ARBA" id="ARBA00022679"/>
    </source>
</evidence>
<evidence type="ECO:0000256" key="2">
    <source>
        <dbReference type="ARBA" id="ARBA00012438"/>
    </source>
</evidence>
<evidence type="ECO:0000256" key="1">
    <source>
        <dbReference type="ARBA" id="ARBA00000085"/>
    </source>
</evidence>
<dbReference type="SUPFAM" id="SSF52172">
    <property type="entry name" value="CheY-like"/>
    <property type="match status" value="1"/>
</dbReference>
<organism evidence="10 11">
    <name type="scientific">Methylocystis heyeri</name>
    <dbReference type="NCBI Taxonomy" id="391905"/>
    <lineage>
        <taxon>Bacteria</taxon>
        <taxon>Pseudomonadati</taxon>
        <taxon>Pseudomonadota</taxon>
        <taxon>Alphaproteobacteria</taxon>
        <taxon>Hyphomicrobiales</taxon>
        <taxon>Methylocystaceae</taxon>
        <taxon>Methylocystis</taxon>
    </lineage>
</organism>
<dbReference type="OrthoDB" id="9796100at2"/>
<dbReference type="GO" id="GO:0005886">
    <property type="term" value="C:plasma membrane"/>
    <property type="evidence" value="ECO:0007669"/>
    <property type="project" value="TreeGrafter"/>
</dbReference>
<keyword evidence="5" id="KW-0418">Kinase</keyword>
<keyword evidence="4" id="KW-0808">Transferase</keyword>
<keyword evidence="11" id="KW-1185">Reference proteome</keyword>
<dbReference type="GO" id="GO:0000155">
    <property type="term" value="F:phosphorelay sensor kinase activity"/>
    <property type="evidence" value="ECO:0007669"/>
    <property type="project" value="InterPro"/>
</dbReference>
<dbReference type="InterPro" id="IPR035965">
    <property type="entry name" value="PAS-like_dom_sf"/>
</dbReference>
<dbReference type="KEGG" id="mhey:H2LOC_008710"/>
<feature type="domain" description="PAC" evidence="9">
    <location>
        <begin position="70"/>
        <end position="125"/>
    </location>
</feature>
<evidence type="ECO:0000259" key="7">
    <source>
        <dbReference type="PROSITE" id="PS50109"/>
    </source>
</evidence>
<dbReference type="GO" id="GO:0009927">
    <property type="term" value="F:histidine phosphotransfer kinase activity"/>
    <property type="evidence" value="ECO:0007669"/>
    <property type="project" value="TreeGrafter"/>
</dbReference>
<dbReference type="SMART" id="SM00086">
    <property type="entry name" value="PAC"/>
    <property type="match status" value="2"/>
</dbReference>
<dbReference type="Gene3D" id="1.10.287.130">
    <property type="match status" value="1"/>
</dbReference>
<dbReference type="EC" id="2.7.13.3" evidence="2"/>
<dbReference type="CDD" id="cd00082">
    <property type="entry name" value="HisKA"/>
    <property type="match status" value="1"/>
</dbReference>
<dbReference type="SMART" id="SM00448">
    <property type="entry name" value="REC"/>
    <property type="match status" value="1"/>
</dbReference>
<gene>
    <name evidence="10" type="ORF">H2LOC_008710</name>
</gene>
<dbReference type="InterPro" id="IPR000700">
    <property type="entry name" value="PAS-assoc_C"/>
</dbReference>
<proteinExistence type="predicted"/>
<evidence type="ECO:0000256" key="5">
    <source>
        <dbReference type="ARBA" id="ARBA00022777"/>
    </source>
</evidence>
<dbReference type="InterPro" id="IPR001789">
    <property type="entry name" value="Sig_transdc_resp-reg_receiver"/>
</dbReference>
<dbReference type="PROSITE" id="PS50109">
    <property type="entry name" value="HIS_KIN"/>
    <property type="match status" value="1"/>
</dbReference>
<dbReference type="InterPro" id="IPR003594">
    <property type="entry name" value="HATPase_dom"/>
</dbReference>
<dbReference type="InterPro" id="IPR005467">
    <property type="entry name" value="His_kinase_dom"/>
</dbReference>
<dbReference type="SMART" id="SM00388">
    <property type="entry name" value="HisKA"/>
    <property type="match status" value="1"/>
</dbReference>
<dbReference type="AlphaFoldDB" id="A0A6B8KC41"/>
<dbReference type="EMBL" id="CP046052">
    <property type="protein sequence ID" value="QGM45776.1"/>
    <property type="molecule type" value="Genomic_DNA"/>
</dbReference>
<dbReference type="SUPFAM" id="SSF55785">
    <property type="entry name" value="PYP-like sensor domain (PAS domain)"/>
    <property type="match status" value="2"/>
</dbReference>
<evidence type="ECO:0000313" key="11">
    <source>
        <dbReference type="Proteomes" id="UP000309061"/>
    </source>
</evidence>
<dbReference type="InterPro" id="IPR036890">
    <property type="entry name" value="HATPase_C_sf"/>
</dbReference>
<dbReference type="Gene3D" id="3.30.450.20">
    <property type="entry name" value="PAS domain"/>
    <property type="match status" value="2"/>
</dbReference>
<dbReference type="SMART" id="SM00387">
    <property type="entry name" value="HATPase_c"/>
    <property type="match status" value="1"/>
</dbReference>
<dbReference type="Pfam" id="PF02518">
    <property type="entry name" value="HATPase_c"/>
    <property type="match status" value="1"/>
</dbReference>
<dbReference type="PROSITE" id="PS50113">
    <property type="entry name" value="PAC"/>
    <property type="match status" value="2"/>
</dbReference>
<evidence type="ECO:0000256" key="6">
    <source>
        <dbReference type="PROSITE-ProRule" id="PRU00169"/>
    </source>
</evidence>
<dbReference type="PANTHER" id="PTHR43047">
    <property type="entry name" value="TWO-COMPONENT HISTIDINE PROTEIN KINASE"/>
    <property type="match status" value="1"/>
</dbReference>
<dbReference type="Gene3D" id="2.10.70.100">
    <property type="match status" value="1"/>
</dbReference>
<dbReference type="Gene3D" id="3.40.50.2300">
    <property type="match status" value="1"/>
</dbReference>